<feature type="domain" description="DUF7728" evidence="3">
    <location>
        <begin position="39"/>
        <end position="175"/>
    </location>
</feature>
<sequence length="360" mass="39701">MFSMSLLAAGALALQTSAFLVPLEVSRDAGIAQMDQEMKHQVVELDCPQCPFAGSDGDGSVWIQGDDSVKIHLELDITDDDQFLQINGQPVYPPPRTLVPVALKAPEIRTSDQSQSQPLRLGYALEVLPAMTEVSDVALTPIQLTVLDLEGVSVNVETVKIDLMQSWGHMHIARVTRLPYAESPGANVCTTSICRLRAIIASRLRKMVQSAKAHAGQAKTWIKNTCSGWKHPKADAEHKDHVNAEHIENMNAEPKDCMKPHRRLHHGHHGHGRFRHFVEQTVHFFVLPAIFGVIGGLLACALGMLVGQALASLLNRRSRRDHVSQISETVVEADEKDALMESGEMPPQYEHVDIVVVEQK</sequence>
<dbReference type="Pfam" id="PF24854">
    <property type="entry name" value="DUF7728"/>
    <property type="match status" value="1"/>
</dbReference>
<dbReference type="PANTHER" id="PTHR40622:SF1">
    <property type="match status" value="1"/>
</dbReference>
<dbReference type="RefSeq" id="XP_007786653.1">
    <property type="nucleotide sequence ID" value="XM_007788463.1"/>
</dbReference>
<keyword evidence="2" id="KW-0732">Signal</keyword>
<dbReference type="eggNOG" id="ENOG502SC3G">
    <property type="taxonomic scope" value="Eukaryota"/>
</dbReference>
<evidence type="ECO:0000256" key="2">
    <source>
        <dbReference type="SAM" id="SignalP"/>
    </source>
</evidence>
<dbReference type="OMA" id="CRGKPKC"/>
<dbReference type="GeneID" id="19243101"/>
<protein>
    <recommendedName>
        <fullName evidence="3">DUF7728 domain-containing protein</fullName>
    </recommendedName>
</protein>
<dbReference type="EMBL" id="KE720794">
    <property type="protein sequence ID" value="ERF75997.1"/>
    <property type="molecule type" value="Genomic_DNA"/>
</dbReference>
<proteinExistence type="predicted"/>
<name>U1GEE9_ENDPU</name>
<keyword evidence="1" id="KW-0472">Membrane</keyword>
<keyword evidence="5" id="KW-1185">Reference proteome</keyword>
<reference evidence="5" key="1">
    <citation type="journal article" date="2014" name="BMC Genomics">
        <title>Genome characteristics reveal the impact of lichenization on lichen-forming fungus Endocarpon pusillum Hedwig (Verrucariales, Ascomycota).</title>
        <authorList>
            <person name="Wang Y.-Y."/>
            <person name="Liu B."/>
            <person name="Zhang X.-Y."/>
            <person name="Zhou Q.-M."/>
            <person name="Zhang T."/>
            <person name="Li H."/>
            <person name="Yu Y.-F."/>
            <person name="Zhang X.-L."/>
            <person name="Hao X.-Y."/>
            <person name="Wang M."/>
            <person name="Wang L."/>
            <person name="Wei J.-C."/>
        </authorList>
    </citation>
    <scope>NUCLEOTIDE SEQUENCE [LARGE SCALE GENOMIC DNA]</scope>
    <source>
        <strain evidence="5">Z07020 / HMAS-L-300199</strain>
    </source>
</reference>
<dbReference type="HOGENOM" id="CLU_051864_0_0_1"/>
<feature type="chain" id="PRO_5004611373" description="DUF7728 domain-containing protein" evidence="2">
    <location>
        <begin position="19"/>
        <end position="360"/>
    </location>
</feature>
<evidence type="ECO:0000256" key="1">
    <source>
        <dbReference type="SAM" id="Phobius"/>
    </source>
</evidence>
<dbReference type="Proteomes" id="UP000019373">
    <property type="component" value="Unassembled WGS sequence"/>
</dbReference>
<dbReference type="InterPro" id="IPR056145">
    <property type="entry name" value="DUF7728"/>
</dbReference>
<dbReference type="PANTHER" id="PTHR40622">
    <property type="match status" value="1"/>
</dbReference>
<evidence type="ECO:0000313" key="5">
    <source>
        <dbReference type="Proteomes" id="UP000019373"/>
    </source>
</evidence>
<keyword evidence="1" id="KW-0812">Transmembrane</keyword>
<organism evidence="4 5">
    <name type="scientific">Endocarpon pusillum (strain Z07020 / HMAS-L-300199)</name>
    <name type="common">Lichen-forming fungus</name>
    <dbReference type="NCBI Taxonomy" id="1263415"/>
    <lineage>
        <taxon>Eukaryota</taxon>
        <taxon>Fungi</taxon>
        <taxon>Dikarya</taxon>
        <taxon>Ascomycota</taxon>
        <taxon>Pezizomycotina</taxon>
        <taxon>Eurotiomycetes</taxon>
        <taxon>Chaetothyriomycetidae</taxon>
        <taxon>Verrucariales</taxon>
        <taxon>Verrucariaceae</taxon>
        <taxon>Endocarpon</taxon>
    </lineage>
</organism>
<gene>
    <name evidence="4" type="ORF">EPUS_08251</name>
</gene>
<dbReference type="OrthoDB" id="5409353at2759"/>
<feature type="signal peptide" evidence="2">
    <location>
        <begin position="1"/>
        <end position="18"/>
    </location>
</feature>
<keyword evidence="1" id="KW-1133">Transmembrane helix</keyword>
<evidence type="ECO:0000313" key="4">
    <source>
        <dbReference type="EMBL" id="ERF75997.1"/>
    </source>
</evidence>
<evidence type="ECO:0000259" key="3">
    <source>
        <dbReference type="Pfam" id="PF24854"/>
    </source>
</evidence>
<accession>U1GEE9</accession>
<feature type="transmembrane region" description="Helical" evidence="1">
    <location>
        <begin position="284"/>
        <end position="310"/>
    </location>
</feature>
<dbReference type="AlphaFoldDB" id="U1GEE9"/>